<dbReference type="Proteomes" id="UP000479000">
    <property type="component" value="Unassembled WGS sequence"/>
</dbReference>
<gene>
    <name evidence="1" type="ORF">NTEN_LOCUS7719</name>
</gene>
<dbReference type="AlphaFoldDB" id="A0A6H5GG15"/>
<organism evidence="1 2">
    <name type="scientific">Nesidiocoris tenuis</name>
    <dbReference type="NCBI Taxonomy" id="355587"/>
    <lineage>
        <taxon>Eukaryota</taxon>
        <taxon>Metazoa</taxon>
        <taxon>Ecdysozoa</taxon>
        <taxon>Arthropoda</taxon>
        <taxon>Hexapoda</taxon>
        <taxon>Insecta</taxon>
        <taxon>Pterygota</taxon>
        <taxon>Neoptera</taxon>
        <taxon>Paraneoptera</taxon>
        <taxon>Hemiptera</taxon>
        <taxon>Heteroptera</taxon>
        <taxon>Panheteroptera</taxon>
        <taxon>Cimicomorpha</taxon>
        <taxon>Miridae</taxon>
        <taxon>Dicyphina</taxon>
        <taxon>Nesidiocoris</taxon>
    </lineage>
</organism>
<reference evidence="1 2" key="1">
    <citation type="submission" date="2020-02" db="EMBL/GenBank/DDBJ databases">
        <authorList>
            <person name="Ferguson B K."/>
        </authorList>
    </citation>
    <scope>NUCLEOTIDE SEQUENCE [LARGE SCALE GENOMIC DNA]</scope>
</reference>
<protein>
    <submittedName>
        <fullName evidence="1">Uncharacterized protein</fullName>
    </submittedName>
</protein>
<name>A0A6H5GG15_9HEMI</name>
<feature type="non-terminal residue" evidence="1">
    <location>
        <position position="50"/>
    </location>
</feature>
<accession>A0A6H5GG15</accession>
<evidence type="ECO:0000313" key="2">
    <source>
        <dbReference type="Proteomes" id="UP000479000"/>
    </source>
</evidence>
<keyword evidence="2" id="KW-1185">Reference proteome</keyword>
<evidence type="ECO:0000313" key="1">
    <source>
        <dbReference type="EMBL" id="CAB0001932.1"/>
    </source>
</evidence>
<proteinExistence type="predicted"/>
<dbReference type="EMBL" id="CADCXU010011792">
    <property type="protein sequence ID" value="CAB0001932.1"/>
    <property type="molecule type" value="Genomic_DNA"/>
</dbReference>
<sequence length="50" mass="5991">MPHDPGPDVTRCGLVRRHRDVPCCWNGRTKRRRPRSRSIVHHSRHGFFIF</sequence>